<feature type="domain" description="Cas12f1-like TNB" evidence="11">
    <location>
        <begin position="299"/>
        <end position="366"/>
    </location>
</feature>
<keyword evidence="7" id="KW-0233">DNA recombination</keyword>
<dbReference type="AlphaFoldDB" id="A0A7W0DUW3"/>
<evidence type="ECO:0000256" key="3">
    <source>
        <dbReference type="ARBA" id="ARBA00022578"/>
    </source>
</evidence>
<protein>
    <submittedName>
        <fullName evidence="13">Transposase</fullName>
    </submittedName>
</protein>
<gene>
    <name evidence="13" type="ORF">H1D24_39685</name>
</gene>
<reference evidence="13 14" key="1">
    <citation type="submission" date="2020-07" db="EMBL/GenBank/DDBJ databases">
        <title>Streptomyces isolated from Indian soil.</title>
        <authorList>
            <person name="Mandal S."/>
            <person name="Maiti P.K."/>
        </authorList>
    </citation>
    <scope>NUCLEOTIDE SEQUENCE [LARGE SCALE GENOMIC DNA]</scope>
    <source>
        <strain evidence="13 14">PSKA28</strain>
    </source>
</reference>
<dbReference type="PANTHER" id="PTHR30405">
    <property type="entry name" value="TRANSPOSASE"/>
    <property type="match status" value="1"/>
</dbReference>
<evidence type="ECO:0000259" key="10">
    <source>
        <dbReference type="Pfam" id="PF01385"/>
    </source>
</evidence>
<evidence type="ECO:0000313" key="13">
    <source>
        <dbReference type="EMBL" id="MBA2951721.1"/>
    </source>
</evidence>
<evidence type="ECO:0000256" key="4">
    <source>
        <dbReference type="ARBA" id="ARBA00022723"/>
    </source>
</evidence>
<dbReference type="EMBL" id="JACEHE010000053">
    <property type="protein sequence ID" value="MBA2951721.1"/>
    <property type="molecule type" value="Genomic_DNA"/>
</dbReference>
<keyword evidence="3" id="KW-0815">Transposition</keyword>
<feature type="coiled-coil region" evidence="8">
    <location>
        <begin position="215"/>
        <end position="259"/>
    </location>
</feature>
<name>A0A7W0DUW3_9ACTN</name>
<evidence type="ECO:0000256" key="8">
    <source>
        <dbReference type="SAM" id="Coils"/>
    </source>
</evidence>
<dbReference type="Pfam" id="PF01385">
    <property type="entry name" value="OrfB_IS605"/>
    <property type="match status" value="1"/>
</dbReference>
<dbReference type="Pfam" id="PF12323">
    <property type="entry name" value="HTH_OrfB_IS605"/>
    <property type="match status" value="1"/>
</dbReference>
<feature type="domain" description="Transposase putative helix-turn-helix" evidence="12">
    <location>
        <begin position="1"/>
        <end position="40"/>
    </location>
</feature>
<comment type="caution">
    <text evidence="13">The sequence shown here is derived from an EMBL/GenBank/DDBJ whole genome shotgun (WGS) entry which is preliminary data.</text>
</comment>
<dbReference type="Pfam" id="PF07282">
    <property type="entry name" value="Cas12f1-like_TNB"/>
    <property type="match status" value="1"/>
</dbReference>
<evidence type="ECO:0000256" key="7">
    <source>
        <dbReference type="ARBA" id="ARBA00023172"/>
    </source>
</evidence>
<proteinExistence type="inferred from homology"/>
<dbReference type="InterPro" id="IPR010095">
    <property type="entry name" value="Cas12f1-like_TNB"/>
</dbReference>
<dbReference type="GO" id="GO:0003677">
    <property type="term" value="F:DNA binding"/>
    <property type="evidence" value="ECO:0007669"/>
    <property type="project" value="UniProtKB-KW"/>
</dbReference>
<evidence type="ECO:0000256" key="2">
    <source>
        <dbReference type="ARBA" id="ARBA00011044"/>
    </source>
</evidence>
<accession>A0A7W0DUW3</accession>
<sequence length="404" mass="44417">MQLRYAFRLDPGPGQRTALARAFGCARVVYNDAIAARERAAGEAFPTAASLSKTLITEAKKTPERHWLGEVSAVVLQQSLRDVESAYRNFFASLKGARTGARVGAPRFKSRRDAQQAIRFTRNARWKITENGRLLLPKIGEVRVRWSRALPSIPSSVTVIRDAAGRFFASFVIETDPDADLARMPDTDQTVGVDLGLNHFAVLSDGTKVDSPRFLRRAEKKLKKAQRELSRKQKGSKNREKARLKVARAHARVADARREFHHQLSTKLIRENQAVAVEDLAVRALARTRLGKSVHDAGWSAFVAMLEYKAARYGRTFVKIGRFEPTSQVCSACGIKDGPKPLHVREWTCPACGTVHDRDHNAAKNIKAAGLAASACGAQVRPERVPAQRGEAGSHGIRTGASAA</sequence>
<dbReference type="InterPro" id="IPR001959">
    <property type="entry name" value="Transposase"/>
</dbReference>
<evidence type="ECO:0000259" key="11">
    <source>
        <dbReference type="Pfam" id="PF07282"/>
    </source>
</evidence>
<dbReference type="NCBIfam" id="NF040570">
    <property type="entry name" value="guided_TnpB"/>
    <property type="match status" value="1"/>
</dbReference>
<organism evidence="13 14">
    <name type="scientific">Streptomyces himalayensis subsp. himalayensis</name>
    <dbReference type="NCBI Taxonomy" id="2756131"/>
    <lineage>
        <taxon>Bacteria</taxon>
        <taxon>Bacillati</taxon>
        <taxon>Actinomycetota</taxon>
        <taxon>Actinomycetes</taxon>
        <taxon>Kitasatosporales</taxon>
        <taxon>Streptomycetaceae</taxon>
        <taxon>Streptomyces</taxon>
        <taxon>Streptomyces himalayensis</taxon>
    </lineage>
</organism>
<dbReference type="GO" id="GO:0032196">
    <property type="term" value="P:transposition"/>
    <property type="evidence" value="ECO:0007669"/>
    <property type="project" value="UniProtKB-KW"/>
</dbReference>
<evidence type="ECO:0000256" key="5">
    <source>
        <dbReference type="ARBA" id="ARBA00022833"/>
    </source>
</evidence>
<evidence type="ECO:0000256" key="1">
    <source>
        <dbReference type="ARBA" id="ARBA00008761"/>
    </source>
</evidence>
<comment type="similarity">
    <text evidence="1">In the C-terminal section; belongs to the transposase 35 family.</text>
</comment>
<feature type="region of interest" description="Disordered" evidence="9">
    <location>
        <begin position="382"/>
        <end position="404"/>
    </location>
</feature>
<evidence type="ECO:0000256" key="6">
    <source>
        <dbReference type="ARBA" id="ARBA00023125"/>
    </source>
</evidence>
<evidence type="ECO:0000259" key="12">
    <source>
        <dbReference type="Pfam" id="PF12323"/>
    </source>
</evidence>
<dbReference type="GO" id="GO:0046872">
    <property type="term" value="F:metal ion binding"/>
    <property type="evidence" value="ECO:0007669"/>
    <property type="project" value="UniProtKB-KW"/>
</dbReference>
<keyword evidence="5" id="KW-0862">Zinc</keyword>
<dbReference type="GO" id="GO:0006310">
    <property type="term" value="P:DNA recombination"/>
    <property type="evidence" value="ECO:0007669"/>
    <property type="project" value="UniProtKB-KW"/>
</dbReference>
<comment type="similarity">
    <text evidence="2">In the N-terminal section; belongs to the transposase 2 family.</text>
</comment>
<evidence type="ECO:0000256" key="9">
    <source>
        <dbReference type="SAM" id="MobiDB-lite"/>
    </source>
</evidence>
<dbReference type="Proteomes" id="UP000545761">
    <property type="component" value="Unassembled WGS sequence"/>
</dbReference>
<dbReference type="InterPro" id="IPR051399">
    <property type="entry name" value="RNA-guided_DNA_endo/Transpos"/>
</dbReference>
<keyword evidence="8" id="KW-0175">Coiled coil</keyword>
<keyword evidence="6" id="KW-0238">DNA-binding</keyword>
<keyword evidence="4" id="KW-0479">Metal-binding</keyword>
<feature type="domain" description="Probable transposase IS891/IS1136/IS1341" evidence="10">
    <location>
        <begin position="172"/>
        <end position="287"/>
    </location>
</feature>
<dbReference type="PANTHER" id="PTHR30405:SF25">
    <property type="entry name" value="RNA-GUIDED DNA ENDONUCLEASE INSQ-RELATED"/>
    <property type="match status" value="1"/>
</dbReference>
<dbReference type="InterPro" id="IPR021027">
    <property type="entry name" value="Transposase_put_HTH"/>
</dbReference>
<dbReference type="RefSeq" id="WP_181662633.1">
    <property type="nucleotide sequence ID" value="NZ_JACEHE010000053.1"/>
</dbReference>
<evidence type="ECO:0000313" key="14">
    <source>
        <dbReference type="Proteomes" id="UP000545761"/>
    </source>
</evidence>